<dbReference type="Pfam" id="PF01546">
    <property type="entry name" value="Peptidase_M20"/>
    <property type="match status" value="1"/>
</dbReference>
<protein>
    <recommendedName>
        <fullName evidence="2">Peptidase M20 domain-containing protein 2</fullName>
    </recommendedName>
</protein>
<evidence type="ECO:0000313" key="3">
    <source>
        <dbReference type="EMBL" id="EJF61849.1"/>
    </source>
</evidence>
<dbReference type="GO" id="GO:0016805">
    <property type="term" value="F:dipeptidase activity"/>
    <property type="evidence" value="ECO:0007669"/>
    <property type="project" value="InterPro"/>
</dbReference>
<dbReference type="PIRSF" id="PIRSF037226">
    <property type="entry name" value="Amidohydrolase_ACY1L2_prd"/>
    <property type="match status" value="1"/>
</dbReference>
<name>R7T080_DICSQ</name>
<dbReference type="InterPro" id="IPR052030">
    <property type="entry name" value="Peptidase_M20/M20A_hydrolases"/>
</dbReference>
<dbReference type="InterPro" id="IPR036264">
    <property type="entry name" value="Bact_exopeptidase_dim_dom"/>
</dbReference>
<dbReference type="SUPFAM" id="SSF55031">
    <property type="entry name" value="Bacterial exopeptidase dimerisation domain"/>
    <property type="match status" value="1"/>
</dbReference>
<dbReference type="OMA" id="MRAMGHH"/>
<accession>R7T080</accession>
<reference evidence="3 4" key="1">
    <citation type="journal article" date="2012" name="Science">
        <title>The Paleozoic origin of enzymatic lignin decomposition reconstructed from 31 fungal genomes.</title>
        <authorList>
            <person name="Floudas D."/>
            <person name="Binder M."/>
            <person name="Riley R."/>
            <person name="Barry K."/>
            <person name="Blanchette R.A."/>
            <person name="Henrissat B."/>
            <person name="Martinez A.T."/>
            <person name="Otillar R."/>
            <person name="Spatafora J.W."/>
            <person name="Yadav J.S."/>
            <person name="Aerts A."/>
            <person name="Benoit I."/>
            <person name="Boyd A."/>
            <person name="Carlson A."/>
            <person name="Copeland A."/>
            <person name="Coutinho P.M."/>
            <person name="de Vries R.P."/>
            <person name="Ferreira P."/>
            <person name="Findley K."/>
            <person name="Foster B."/>
            <person name="Gaskell J."/>
            <person name="Glotzer D."/>
            <person name="Gorecki P."/>
            <person name="Heitman J."/>
            <person name="Hesse C."/>
            <person name="Hori C."/>
            <person name="Igarashi K."/>
            <person name="Jurgens J.A."/>
            <person name="Kallen N."/>
            <person name="Kersten P."/>
            <person name="Kohler A."/>
            <person name="Kuees U."/>
            <person name="Kumar T.K.A."/>
            <person name="Kuo A."/>
            <person name="LaButti K."/>
            <person name="Larrondo L.F."/>
            <person name="Lindquist E."/>
            <person name="Ling A."/>
            <person name="Lombard V."/>
            <person name="Lucas S."/>
            <person name="Lundell T."/>
            <person name="Martin R."/>
            <person name="McLaughlin D.J."/>
            <person name="Morgenstern I."/>
            <person name="Morin E."/>
            <person name="Murat C."/>
            <person name="Nagy L.G."/>
            <person name="Nolan M."/>
            <person name="Ohm R.A."/>
            <person name="Patyshakuliyeva A."/>
            <person name="Rokas A."/>
            <person name="Ruiz-Duenas F.J."/>
            <person name="Sabat G."/>
            <person name="Salamov A."/>
            <person name="Samejima M."/>
            <person name="Schmutz J."/>
            <person name="Slot J.C."/>
            <person name="St John F."/>
            <person name="Stenlid J."/>
            <person name="Sun H."/>
            <person name="Sun S."/>
            <person name="Syed K."/>
            <person name="Tsang A."/>
            <person name="Wiebenga A."/>
            <person name="Young D."/>
            <person name="Pisabarro A."/>
            <person name="Eastwood D.C."/>
            <person name="Martin F."/>
            <person name="Cullen D."/>
            <person name="Grigoriev I.V."/>
            <person name="Hibbett D.S."/>
        </authorList>
    </citation>
    <scope>NUCLEOTIDE SEQUENCE [LARGE SCALE GENOMIC DNA]</scope>
    <source>
        <strain evidence="3 4">LYAD-421 SS1</strain>
    </source>
</reference>
<dbReference type="Gene3D" id="3.40.630.10">
    <property type="entry name" value="Zn peptidases"/>
    <property type="match status" value="1"/>
</dbReference>
<dbReference type="HOGENOM" id="CLU_031812_1_1_1"/>
<dbReference type="PANTHER" id="PTHR30575:SF0">
    <property type="entry name" value="XAA-ARG DIPEPTIDASE"/>
    <property type="match status" value="1"/>
</dbReference>
<evidence type="ECO:0000313" key="4">
    <source>
        <dbReference type="Proteomes" id="UP000053319"/>
    </source>
</evidence>
<proteinExistence type="inferred from homology"/>
<dbReference type="FunFam" id="3.30.70.360:FF:000004">
    <property type="entry name" value="Peptidase M20 domain-containing protein 2"/>
    <property type="match status" value="1"/>
</dbReference>
<dbReference type="KEGG" id="dsq:DICSQDRAFT_155017"/>
<dbReference type="EMBL" id="JH719408">
    <property type="protein sequence ID" value="EJF61849.1"/>
    <property type="molecule type" value="Genomic_DNA"/>
</dbReference>
<dbReference type="CDD" id="cd05672">
    <property type="entry name" value="M20_ACY1L2-like"/>
    <property type="match status" value="1"/>
</dbReference>
<gene>
    <name evidence="3" type="ORF">DICSQDRAFT_155017</name>
</gene>
<evidence type="ECO:0000256" key="1">
    <source>
        <dbReference type="ARBA" id="ARBA00006247"/>
    </source>
</evidence>
<dbReference type="Proteomes" id="UP000053319">
    <property type="component" value="Unassembled WGS sequence"/>
</dbReference>
<organism evidence="3 4">
    <name type="scientific">Dichomitus squalens (strain LYAD-421)</name>
    <name type="common">Western red white-rot fungus</name>
    <dbReference type="NCBI Taxonomy" id="732165"/>
    <lineage>
        <taxon>Eukaryota</taxon>
        <taxon>Fungi</taxon>
        <taxon>Dikarya</taxon>
        <taxon>Basidiomycota</taxon>
        <taxon>Agaricomycotina</taxon>
        <taxon>Agaricomycetes</taxon>
        <taxon>Polyporales</taxon>
        <taxon>Polyporaceae</taxon>
        <taxon>Dichomitus</taxon>
    </lineage>
</organism>
<dbReference type="NCBIfam" id="TIGR01891">
    <property type="entry name" value="amidohydrolases"/>
    <property type="match status" value="1"/>
</dbReference>
<dbReference type="RefSeq" id="XP_007365550.1">
    <property type="nucleotide sequence ID" value="XM_007365488.1"/>
</dbReference>
<dbReference type="SUPFAM" id="SSF53187">
    <property type="entry name" value="Zn-dependent exopeptidases"/>
    <property type="match status" value="1"/>
</dbReference>
<dbReference type="InterPro" id="IPR017144">
    <property type="entry name" value="Xaa-Arg_dipeptidase"/>
</dbReference>
<sequence length="432" mass="46981">MAQSASTVFWQPGDKGAHSHCADVIEEDTIYRPEFFEHVQATLTSLDQDLFELSKDIHDHPELRFEEHHAHDILTAFVEKRGFDVTRHHLLETAWLAKFTRGNGGRTLGVNSEMDALPGIGHACGHNLIAIAGVAVAIAVKSAMEKFDISGSVVLLGTPAEEGGSGKAILLEQGAYEGMDVCLMCHPAPGPRWSVSLSSCLALQRLIVEFSGHTAHAALSPWEGQNALDAAVLAYTNISVLRQQLKPSHRVHGIFEGKDWAPNIIPDYSKMTWYVGAPTRAEVEVAVPRVTACFEAAGLATGCKVKLEKTNVTYDLRQNKALSDECADIFLKKFGPVDYEYGIKSASTDFGNVTYALPSLHPSFAIPTKGSNHTPEFTEAAATKESHQACINMSITLSAIGLRLLTDDAFAEKVKKTFEEDKRLREAAAAQA</sequence>
<dbReference type="OrthoDB" id="6119954at2759"/>
<dbReference type="PANTHER" id="PTHR30575">
    <property type="entry name" value="PEPTIDASE M20"/>
    <property type="match status" value="1"/>
</dbReference>
<dbReference type="AlphaFoldDB" id="R7T080"/>
<dbReference type="InterPro" id="IPR017439">
    <property type="entry name" value="Amidohydrolase"/>
</dbReference>
<comment type="similarity">
    <text evidence="1 2">Belongs to the peptidase M20A family.</text>
</comment>
<dbReference type="Gene3D" id="3.30.70.360">
    <property type="match status" value="1"/>
</dbReference>
<dbReference type="GeneID" id="18837442"/>
<evidence type="ECO:0000256" key="2">
    <source>
        <dbReference type="PIRNR" id="PIRNR037226"/>
    </source>
</evidence>
<dbReference type="InterPro" id="IPR002933">
    <property type="entry name" value="Peptidase_M20"/>
</dbReference>